<dbReference type="InterPro" id="IPR043129">
    <property type="entry name" value="ATPase_NBD"/>
</dbReference>
<dbReference type="AlphaFoldDB" id="A0A6L8VFU5"/>
<evidence type="ECO:0000313" key="4">
    <source>
        <dbReference type="EMBL" id="MZQ89064.1"/>
    </source>
</evidence>
<dbReference type="Gene3D" id="3.40.367.20">
    <property type="match status" value="1"/>
</dbReference>
<dbReference type="GO" id="GO:0005829">
    <property type="term" value="C:cytosol"/>
    <property type="evidence" value="ECO:0007669"/>
    <property type="project" value="TreeGrafter"/>
</dbReference>
<dbReference type="GO" id="GO:0005536">
    <property type="term" value="F:D-glucose binding"/>
    <property type="evidence" value="ECO:0007669"/>
    <property type="project" value="InterPro"/>
</dbReference>
<keyword evidence="1" id="KW-0808">Transferase</keyword>
<dbReference type="PANTHER" id="PTHR47690:SF1">
    <property type="entry name" value="GLUCOKINASE"/>
    <property type="match status" value="1"/>
</dbReference>
<dbReference type="GO" id="GO:0005524">
    <property type="term" value="F:ATP binding"/>
    <property type="evidence" value="ECO:0007669"/>
    <property type="project" value="InterPro"/>
</dbReference>
<dbReference type="CDD" id="cd24008">
    <property type="entry name" value="ASKHA_NBD_GLK"/>
    <property type="match status" value="1"/>
</dbReference>
<organism evidence="4 5">
    <name type="scientific">Frigidibacter albus</name>
    <dbReference type="NCBI Taxonomy" id="1465486"/>
    <lineage>
        <taxon>Bacteria</taxon>
        <taxon>Pseudomonadati</taxon>
        <taxon>Pseudomonadota</taxon>
        <taxon>Alphaproteobacteria</taxon>
        <taxon>Rhodobacterales</taxon>
        <taxon>Paracoccaceae</taxon>
        <taxon>Frigidibacter</taxon>
    </lineage>
</organism>
<evidence type="ECO:0000256" key="3">
    <source>
        <dbReference type="RuleBase" id="RU004046"/>
    </source>
</evidence>
<comment type="caution">
    <text evidence="4">The sequence shown here is derived from an EMBL/GenBank/DDBJ whole genome shotgun (WGS) entry which is preliminary data.</text>
</comment>
<evidence type="ECO:0000256" key="2">
    <source>
        <dbReference type="ARBA" id="ARBA00022777"/>
    </source>
</evidence>
<dbReference type="Pfam" id="PF02685">
    <property type="entry name" value="Glucokinase"/>
    <property type="match status" value="1"/>
</dbReference>
<reference evidence="4 5" key="1">
    <citation type="submission" date="2020-01" db="EMBL/GenBank/DDBJ databases">
        <title>Frigidibacter albus SP32T (=CGMCC 1.13995T).</title>
        <authorList>
            <person name="Liao X."/>
        </authorList>
    </citation>
    <scope>NUCLEOTIDE SEQUENCE [LARGE SCALE GENOMIC DNA]</scope>
    <source>
        <strain evidence="4 5">SP32</strain>
    </source>
</reference>
<name>A0A6L8VFU5_9RHOB</name>
<dbReference type="PANTHER" id="PTHR47690">
    <property type="entry name" value="GLUCOKINASE"/>
    <property type="match status" value="1"/>
</dbReference>
<gene>
    <name evidence="4" type="ORF">GS660_08115</name>
</gene>
<dbReference type="Proteomes" id="UP000477083">
    <property type="component" value="Unassembled WGS sequence"/>
</dbReference>
<evidence type="ECO:0000256" key="1">
    <source>
        <dbReference type="ARBA" id="ARBA00022679"/>
    </source>
</evidence>
<dbReference type="Gene3D" id="3.30.420.40">
    <property type="match status" value="1"/>
</dbReference>
<evidence type="ECO:0000313" key="5">
    <source>
        <dbReference type="Proteomes" id="UP000477083"/>
    </source>
</evidence>
<dbReference type="InterPro" id="IPR050201">
    <property type="entry name" value="Bacterial_glucokinase"/>
</dbReference>
<dbReference type="SUPFAM" id="SSF53067">
    <property type="entry name" value="Actin-like ATPase domain"/>
    <property type="match status" value="1"/>
</dbReference>
<dbReference type="GO" id="GO:0006096">
    <property type="term" value="P:glycolytic process"/>
    <property type="evidence" value="ECO:0007669"/>
    <property type="project" value="InterPro"/>
</dbReference>
<dbReference type="InterPro" id="IPR003836">
    <property type="entry name" value="Glucokinase"/>
</dbReference>
<accession>A0A6L8VFU5</accession>
<keyword evidence="2 4" id="KW-0418">Kinase</keyword>
<keyword evidence="5" id="KW-1185">Reference proteome</keyword>
<dbReference type="OrthoDB" id="9800595at2"/>
<dbReference type="RefSeq" id="WP_161345293.1">
    <property type="nucleotide sequence ID" value="NZ_BMGW01000004.1"/>
</dbReference>
<sequence>MTDAPLCLVADVGGTNTRVALAQAGRIMPDSVRRYTNTGFAGLDAVLAQFRADEGCPVPDGACVAVAGPVRGGIGRLTNLDWAMDGAGLAAATGARTVAVLNDLQAQGHALGHLAPGAHRTIIAAAAEAGGSQLVIGVGTGFNAAPVHEGPGGRVVVPSECGHVTLPVRGDADLRLSRFVARGHGFPGVEEVLSGRGIAHIDAWLAGEAGETGARDSAAILAALEAGEDRARQTVATAVRMLGAVAGDLALIHLPFGGVHLIGGMARALVPWLEEFGFAAAFRDKGRFAPLMADFPVFVIEDDFAALTGCAHYLAQRMGAAPRQEN</sequence>
<dbReference type="EMBL" id="WWNR01000004">
    <property type="protein sequence ID" value="MZQ89064.1"/>
    <property type="molecule type" value="Genomic_DNA"/>
</dbReference>
<protein>
    <submittedName>
        <fullName evidence="4">Glucokinase</fullName>
    </submittedName>
</protein>
<dbReference type="GO" id="GO:0004340">
    <property type="term" value="F:glucokinase activity"/>
    <property type="evidence" value="ECO:0007669"/>
    <property type="project" value="InterPro"/>
</dbReference>
<proteinExistence type="inferred from homology"/>
<comment type="similarity">
    <text evidence="3">Belongs to the bacterial glucokinase family.</text>
</comment>